<gene>
    <name evidence="5" type="ORF">BSAL_47405</name>
</gene>
<keyword evidence="1 2" id="KW-0175">Coiled coil</keyword>
<evidence type="ECO:0000313" key="6">
    <source>
        <dbReference type="Proteomes" id="UP000051952"/>
    </source>
</evidence>
<dbReference type="OMA" id="MMHKKTQ"/>
<dbReference type="InterPro" id="IPR051876">
    <property type="entry name" value="ODA-DC/CCD"/>
</dbReference>
<dbReference type="AlphaFoldDB" id="A0A0S4JTY4"/>
<feature type="compositionally biased region" description="Polar residues" evidence="3">
    <location>
        <begin position="308"/>
        <end position="323"/>
    </location>
</feature>
<feature type="region of interest" description="Disordered" evidence="3">
    <location>
        <begin position="554"/>
        <end position="573"/>
    </location>
</feature>
<feature type="compositionally biased region" description="Acidic residues" evidence="3">
    <location>
        <begin position="520"/>
        <end position="529"/>
    </location>
</feature>
<dbReference type="EMBL" id="CYKH01002228">
    <property type="protein sequence ID" value="CUG94282.1"/>
    <property type="molecule type" value="Genomic_DNA"/>
</dbReference>
<sequence>MTDHDDHQQEQTKKIARPPTADSAEVLRRRLRQLESNHKDWQEQVQKDLRRQKMELETLRRDNDQFKQGLNELRVAEATSSSAGGGSLRNPNSLRTRKSKELDAKRDMLLHLENKIHNEHQSIVALGDELRQTQQRVRKARSHMGGVNVTKEGHEMINRQVSVLENRLDQSLVRFNEVLRQNKELREQIDTLRGERDVFESIYQKLEAELQEKKKEMAFIIEVSNIAYEERDNNVQVLNNLKTFASEEMNSFAETFKELDDLLEEDRRMKEQVKTRISTLERKLASSKNDRSSDDKRRKGGNAHAASLNPQDAATPKESTSASHAYEEAFNRIRQATDIPDLGELVQRFLRAEEENYSLFSFVNDLQKDIENLEKNRTELLDEIEHISLGNTEDQKRRGQLKALEEKLRGEEHKNQTCIDLSQKIDGNLRGVMATVESIFTRLDCDDTLIVEQHGVSGLTLDNLLLYLASIELRTDEYVASWARQTGSISEISGGRGPQAPFDSMQVTVDSKRLPGTGEDAGEGSDDDDHPLSREELLRKVHKKMNAQAIAAAERRTVRGGKSRVAIGGPMKK</sequence>
<feature type="domain" description="ODAD1 central coiled coil region" evidence="4">
    <location>
        <begin position="159"/>
        <end position="455"/>
    </location>
</feature>
<feature type="region of interest" description="Disordered" evidence="3">
    <location>
        <begin position="512"/>
        <end position="535"/>
    </location>
</feature>
<accession>A0A0S4JTY4</accession>
<dbReference type="OrthoDB" id="273674at2759"/>
<feature type="region of interest" description="Disordered" evidence="3">
    <location>
        <begin position="1"/>
        <end position="24"/>
    </location>
</feature>
<evidence type="ECO:0000256" key="1">
    <source>
        <dbReference type="ARBA" id="ARBA00023054"/>
    </source>
</evidence>
<dbReference type="PANTHER" id="PTHR21694">
    <property type="entry name" value="COILED-COIL DOMAIN-CONTAINING PROTEIN 63"/>
    <property type="match status" value="1"/>
</dbReference>
<evidence type="ECO:0000256" key="2">
    <source>
        <dbReference type="SAM" id="Coils"/>
    </source>
</evidence>
<dbReference type="VEuPathDB" id="TriTrypDB:BSAL_47405"/>
<proteinExistence type="predicted"/>
<feature type="region of interest" description="Disordered" evidence="3">
    <location>
        <begin position="76"/>
        <end position="99"/>
    </location>
</feature>
<protein>
    <recommendedName>
        <fullName evidence="4">ODAD1 central coiled coil region domain-containing protein</fullName>
    </recommendedName>
</protein>
<evidence type="ECO:0000256" key="3">
    <source>
        <dbReference type="SAM" id="MobiDB-lite"/>
    </source>
</evidence>
<feature type="coiled-coil region" evidence="2">
    <location>
        <begin position="168"/>
        <end position="223"/>
    </location>
</feature>
<dbReference type="PANTHER" id="PTHR21694:SF18">
    <property type="entry name" value="COILED-COIL DOMAIN-CONTAINING PROTEIN 63"/>
    <property type="match status" value="1"/>
</dbReference>
<evidence type="ECO:0000313" key="5">
    <source>
        <dbReference type="EMBL" id="CUG94282.1"/>
    </source>
</evidence>
<keyword evidence="6" id="KW-1185">Reference proteome</keyword>
<feature type="coiled-coil region" evidence="2">
    <location>
        <begin position="363"/>
        <end position="390"/>
    </location>
</feature>
<evidence type="ECO:0000259" key="4">
    <source>
        <dbReference type="Pfam" id="PF21773"/>
    </source>
</evidence>
<feature type="coiled-coil region" evidence="2">
    <location>
        <begin position="24"/>
        <end position="76"/>
    </location>
</feature>
<dbReference type="InterPro" id="IPR049258">
    <property type="entry name" value="ODAD1_CC"/>
</dbReference>
<dbReference type="Pfam" id="PF21773">
    <property type="entry name" value="ODAD1_CC"/>
    <property type="match status" value="1"/>
</dbReference>
<feature type="compositionally biased region" description="Basic and acidic residues" evidence="3">
    <location>
        <begin position="279"/>
        <end position="297"/>
    </location>
</feature>
<name>A0A0S4JTY4_BODSA</name>
<dbReference type="Proteomes" id="UP000051952">
    <property type="component" value="Unassembled WGS sequence"/>
</dbReference>
<feature type="compositionally biased region" description="Basic and acidic residues" evidence="3">
    <location>
        <begin position="1"/>
        <end position="13"/>
    </location>
</feature>
<organism evidence="5 6">
    <name type="scientific">Bodo saltans</name>
    <name type="common">Flagellated protozoan</name>
    <dbReference type="NCBI Taxonomy" id="75058"/>
    <lineage>
        <taxon>Eukaryota</taxon>
        <taxon>Discoba</taxon>
        <taxon>Euglenozoa</taxon>
        <taxon>Kinetoplastea</taxon>
        <taxon>Metakinetoplastina</taxon>
        <taxon>Eubodonida</taxon>
        <taxon>Bodonidae</taxon>
        <taxon>Bodo</taxon>
    </lineage>
</organism>
<feature type="region of interest" description="Disordered" evidence="3">
    <location>
        <begin position="279"/>
        <end position="323"/>
    </location>
</feature>
<reference evidence="6" key="1">
    <citation type="submission" date="2015-09" db="EMBL/GenBank/DDBJ databases">
        <authorList>
            <consortium name="Pathogen Informatics"/>
        </authorList>
    </citation>
    <scope>NUCLEOTIDE SEQUENCE [LARGE SCALE GENOMIC DNA]</scope>
    <source>
        <strain evidence="6">Lake Konstanz</strain>
    </source>
</reference>